<reference evidence="1 2" key="1">
    <citation type="journal article" date="2020" name="ISME J.">
        <title>Comparative genomics reveals insights into cyanobacterial evolution and habitat adaptation.</title>
        <authorList>
            <person name="Chen M.Y."/>
            <person name="Teng W.K."/>
            <person name="Zhao L."/>
            <person name="Hu C.X."/>
            <person name="Zhou Y.K."/>
            <person name="Han B.P."/>
            <person name="Song L.R."/>
            <person name="Shu W.S."/>
        </authorList>
    </citation>
    <scope>NUCLEOTIDE SEQUENCE [LARGE SCALE GENOMIC DNA]</scope>
    <source>
        <strain evidence="1 2">FACHB-119</strain>
    </source>
</reference>
<gene>
    <name evidence="1" type="ORF">H6G83_04390</name>
</gene>
<accession>A0ABR8CZE8</accession>
<sequence>MLSLYDFDSLIQFKRYEMIGQLFTTGVAIKQQYPGNENKWIATINYEDESHAQLRGVQGTLQNKYSDNLLSAVRTVFEDSQKMGIRMLTLPEQNPRLYIKELIAADNPETWKQIKLVADALHFEVCVCLEKSVTK</sequence>
<name>A0ABR8CZE8_9NOST</name>
<dbReference type="Proteomes" id="UP000661112">
    <property type="component" value="Unassembled WGS sequence"/>
</dbReference>
<proteinExistence type="predicted"/>
<protein>
    <submittedName>
        <fullName evidence="1">Uncharacterized protein</fullName>
    </submittedName>
</protein>
<organism evidence="1 2">
    <name type="scientific">Anabaena azotica FACHB-119</name>
    <dbReference type="NCBI Taxonomy" id="947527"/>
    <lineage>
        <taxon>Bacteria</taxon>
        <taxon>Bacillati</taxon>
        <taxon>Cyanobacteriota</taxon>
        <taxon>Cyanophyceae</taxon>
        <taxon>Nostocales</taxon>
        <taxon>Nostocaceae</taxon>
        <taxon>Anabaena</taxon>
        <taxon>Anabaena azotica</taxon>
    </lineage>
</organism>
<comment type="caution">
    <text evidence="1">The sequence shown here is derived from an EMBL/GenBank/DDBJ whole genome shotgun (WGS) entry which is preliminary data.</text>
</comment>
<keyword evidence="2" id="KW-1185">Reference proteome</keyword>
<dbReference type="EMBL" id="JACJSG010000004">
    <property type="protein sequence ID" value="MBD2499864.1"/>
    <property type="molecule type" value="Genomic_DNA"/>
</dbReference>
<evidence type="ECO:0000313" key="1">
    <source>
        <dbReference type="EMBL" id="MBD2499864.1"/>
    </source>
</evidence>
<evidence type="ECO:0000313" key="2">
    <source>
        <dbReference type="Proteomes" id="UP000661112"/>
    </source>
</evidence>